<evidence type="ECO:0000256" key="5">
    <source>
        <dbReference type="ARBA" id="ARBA00023152"/>
    </source>
</evidence>
<evidence type="ECO:0000259" key="6">
    <source>
        <dbReference type="Pfam" id="PF01676"/>
    </source>
</evidence>
<dbReference type="GO" id="GO:0004619">
    <property type="term" value="F:phosphoglycerate mutase activity"/>
    <property type="evidence" value="ECO:0007669"/>
    <property type="project" value="UniProtKB-EC"/>
</dbReference>
<dbReference type="Proteomes" id="UP000646827">
    <property type="component" value="Unassembled WGS sequence"/>
</dbReference>
<dbReference type="Pfam" id="PF01676">
    <property type="entry name" value="Metalloenzyme"/>
    <property type="match status" value="1"/>
</dbReference>
<evidence type="ECO:0000313" key="8">
    <source>
        <dbReference type="Proteomes" id="UP000646827"/>
    </source>
</evidence>
<gene>
    <name evidence="7" type="ORF">INT45_005035</name>
</gene>
<accession>A0A8H7SBX2</accession>
<protein>
    <recommendedName>
        <fullName evidence="6">Metalloenzyme domain-containing protein</fullName>
    </recommendedName>
</protein>
<dbReference type="AlphaFoldDB" id="A0A8H7SBX2"/>
<dbReference type="EMBL" id="JAEPRB010000015">
    <property type="protein sequence ID" value="KAG2226549.1"/>
    <property type="molecule type" value="Genomic_DNA"/>
</dbReference>
<dbReference type="PIRSF" id="PIRSF006392">
    <property type="entry name" value="IPGAM_arch"/>
    <property type="match status" value="1"/>
</dbReference>
<dbReference type="GO" id="GO:0046872">
    <property type="term" value="F:metal ion binding"/>
    <property type="evidence" value="ECO:0007669"/>
    <property type="project" value="InterPro"/>
</dbReference>
<feature type="domain" description="Metalloenzyme" evidence="6">
    <location>
        <begin position="6"/>
        <end position="433"/>
    </location>
</feature>
<comment type="function">
    <text evidence="2">Catalyzes the interconversion of 2-phosphoglycerate and 3-phosphoglycerate.</text>
</comment>
<dbReference type="CDD" id="cd16011">
    <property type="entry name" value="iPGM_like"/>
    <property type="match status" value="1"/>
</dbReference>
<dbReference type="GO" id="GO:0006096">
    <property type="term" value="P:glycolytic process"/>
    <property type="evidence" value="ECO:0007669"/>
    <property type="project" value="UniProtKB-KW"/>
</dbReference>
<dbReference type="Gene3D" id="3.40.720.10">
    <property type="entry name" value="Alkaline Phosphatase, subunit A"/>
    <property type="match status" value="2"/>
</dbReference>
<comment type="similarity">
    <text evidence="4">Belongs to the BPG-independent phosphoglycerate mutase family. A-PGAM subfamily.</text>
</comment>
<dbReference type="InterPro" id="IPR017850">
    <property type="entry name" value="Alkaline_phosphatase_core_sf"/>
</dbReference>
<keyword evidence="5" id="KW-0324">Glycolysis</keyword>
<reference evidence="7 8" key="1">
    <citation type="submission" date="2020-12" db="EMBL/GenBank/DDBJ databases">
        <title>Metabolic potential, ecology and presence of endohyphal bacteria is reflected in genomic diversity of Mucoromycotina.</title>
        <authorList>
            <person name="Muszewska A."/>
            <person name="Okrasinska A."/>
            <person name="Steczkiewicz K."/>
            <person name="Drgas O."/>
            <person name="Orlowska M."/>
            <person name="Perlinska-Lenart U."/>
            <person name="Aleksandrzak-Piekarczyk T."/>
            <person name="Szatraj K."/>
            <person name="Zielenkiewicz U."/>
            <person name="Pilsyk S."/>
            <person name="Malc E."/>
            <person name="Mieczkowski P."/>
            <person name="Kruszewska J.S."/>
            <person name="Biernat P."/>
            <person name="Pawlowska J."/>
        </authorList>
    </citation>
    <scope>NUCLEOTIDE SEQUENCE [LARGE SCALE GENOMIC DNA]</scope>
    <source>
        <strain evidence="7 8">CBS 142.35</strain>
    </source>
</reference>
<evidence type="ECO:0000313" key="7">
    <source>
        <dbReference type="EMBL" id="KAG2226549.1"/>
    </source>
</evidence>
<evidence type="ECO:0000256" key="1">
    <source>
        <dbReference type="ARBA" id="ARBA00000370"/>
    </source>
</evidence>
<dbReference type="Pfam" id="PF10143">
    <property type="entry name" value="PhosphMutase"/>
    <property type="match status" value="1"/>
</dbReference>
<sequence length="442" mass="48287">MAPRQKLLLVLIDGLGDVAIPQLDYKTPLQVANTPWLDKLAAGGKNGLMDSVEPGLACGSDTAHMSILGYNPRKYYRGRGAFETMGAGLEMIPGDIAFKSNFAYLDKESGIVISRRADRHFEGLGPTLCDALDGVKLPSFPEHTVAVKYATEHRCGVRVRGPRLTDTITGTDPLKDNLPLIKCAPAEDTEAARMTSKLINELSDVFYQVLTKHPINDDRKKAGKNPANCILLRGCGSCIDVNNIKQTNKMNHEILQVPSIEKLHGFKSFLIAPTCIIAGLGMTAGMDILPVEGATGDYFTNFQAKGDAAVKNLTGSKYDFGFLHIKAVDDAGHDRNIDYKIKFLEEIDIMMGDIIQRLNQDDGENEYTIIVTSDHSTPALYGDHSCEPVPFCISRPKYALDPSFGNGDVVTKYEEVEAARGSLGRFCGSQLMSIAKSYMTKN</sequence>
<dbReference type="OrthoDB" id="113620at2759"/>
<comment type="catalytic activity">
    <reaction evidence="1">
        <text>(2R)-2-phosphoglycerate = (2R)-3-phosphoglycerate</text>
        <dbReference type="Rhea" id="RHEA:15901"/>
        <dbReference type="ChEBI" id="CHEBI:58272"/>
        <dbReference type="ChEBI" id="CHEBI:58289"/>
        <dbReference type="EC" id="5.4.2.12"/>
    </reaction>
</comment>
<dbReference type="InterPro" id="IPR004456">
    <property type="entry name" value="Pglycerate_mutase_ApgM"/>
</dbReference>
<evidence type="ECO:0000256" key="4">
    <source>
        <dbReference type="ARBA" id="ARBA00005524"/>
    </source>
</evidence>
<organism evidence="7 8">
    <name type="scientific">Circinella minor</name>
    <dbReference type="NCBI Taxonomy" id="1195481"/>
    <lineage>
        <taxon>Eukaryota</taxon>
        <taxon>Fungi</taxon>
        <taxon>Fungi incertae sedis</taxon>
        <taxon>Mucoromycota</taxon>
        <taxon>Mucoromycotina</taxon>
        <taxon>Mucoromycetes</taxon>
        <taxon>Mucorales</taxon>
        <taxon>Lichtheimiaceae</taxon>
        <taxon>Circinella</taxon>
    </lineage>
</organism>
<evidence type="ECO:0000256" key="2">
    <source>
        <dbReference type="ARBA" id="ARBA00002315"/>
    </source>
</evidence>
<dbReference type="PANTHER" id="PTHR31209:SF0">
    <property type="entry name" value="METALLOENZYME DOMAIN-CONTAINING PROTEIN"/>
    <property type="match status" value="1"/>
</dbReference>
<keyword evidence="8" id="KW-1185">Reference proteome</keyword>
<dbReference type="InterPro" id="IPR006124">
    <property type="entry name" value="Metalloenzyme"/>
</dbReference>
<comment type="caution">
    <text evidence="7">The sequence shown here is derived from an EMBL/GenBank/DDBJ whole genome shotgun (WGS) entry which is preliminary data.</text>
</comment>
<proteinExistence type="inferred from homology"/>
<name>A0A8H7SBX2_9FUNG</name>
<comment type="pathway">
    <text evidence="3">Carbohydrate degradation.</text>
</comment>
<dbReference type="NCBIfam" id="TIGR00306">
    <property type="entry name" value="apgM"/>
    <property type="match status" value="1"/>
</dbReference>
<dbReference type="PANTHER" id="PTHR31209">
    <property type="entry name" value="COFACTOR-INDEPENDENT PHOSPHOGLYCERATE MUTASE"/>
    <property type="match status" value="1"/>
</dbReference>
<dbReference type="SUPFAM" id="SSF53649">
    <property type="entry name" value="Alkaline phosphatase-like"/>
    <property type="match status" value="1"/>
</dbReference>
<evidence type="ECO:0000256" key="3">
    <source>
        <dbReference type="ARBA" id="ARBA00004921"/>
    </source>
</evidence>